<dbReference type="SUPFAM" id="SSF53383">
    <property type="entry name" value="PLP-dependent transferases"/>
    <property type="match status" value="1"/>
</dbReference>
<evidence type="ECO:0000259" key="6">
    <source>
        <dbReference type="Pfam" id="PF00266"/>
    </source>
</evidence>
<accession>A0A4Y9R6W8</accession>
<evidence type="ECO:0000313" key="8">
    <source>
        <dbReference type="Proteomes" id="UP000298127"/>
    </source>
</evidence>
<dbReference type="InterPro" id="IPR020578">
    <property type="entry name" value="Aminotrans_V_PyrdxlP_BS"/>
</dbReference>
<dbReference type="InterPro" id="IPR000192">
    <property type="entry name" value="Aminotrans_V_dom"/>
</dbReference>
<dbReference type="AlphaFoldDB" id="A0A4Y9R6W8"/>
<dbReference type="EMBL" id="SPQZ01000001">
    <property type="protein sequence ID" value="TFV99692.1"/>
    <property type="molecule type" value="Genomic_DNA"/>
</dbReference>
<dbReference type="Pfam" id="PF00266">
    <property type="entry name" value="Aminotran_5"/>
    <property type="match status" value="1"/>
</dbReference>
<organism evidence="7 8">
    <name type="scientific">Orlajensenia leifsoniae</name>
    <dbReference type="NCBI Taxonomy" id="2561933"/>
    <lineage>
        <taxon>Bacteria</taxon>
        <taxon>Bacillati</taxon>
        <taxon>Actinomycetota</taxon>
        <taxon>Actinomycetes</taxon>
        <taxon>Micrococcales</taxon>
        <taxon>Microbacteriaceae</taxon>
        <taxon>Orlajensenia</taxon>
    </lineage>
</organism>
<comment type="similarity">
    <text evidence="2">Belongs to the class-V pyridoxal-phosphate-dependent aminotransferase family. Csd subfamily.</text>
</comment>
<evidence type="ECO:0000313" key="7">
    <source>
        <dbReference type="EMBL" id="TFV99692.1"/>
    </source>
</evidence>
<dbReference type="Gene3D" id="3.40.640.10">
    <property type="entry name" value="Type I PLP-dependent aspartate aminotransferase-like (Major domain)"/>
    <property type="match status" value="1"/>
</dbReference>
<dbReference type="RefSeq" id="WP_135118594.1">
    <property type="nucleotide sequence ID" value="NZ_SPQZ01000001.1"/>
</dbReference>
<dbReference type="InterPro" id="IPR015422">
    <property type="entry name" value="PyrdxlP-dep_Trfase_small"/>
</dbReference>
<protein>
    <submittedName>
        <fullName evidence="7">Aminotransferase class V-fold PLP-dependent enzyme</fullName>
    </submittedName>
</protein>
<dbReference type="GO" id="GO:0008483">
    <property type="term" value="F:transaminase activity"/>
    <property type="evidence" value="ECO:0007669"/>
    <property type="project" value="UniProtKB-KW"/>
</dbReference>
<name>A0A4Y9R6W8_9MICO</name>
<dbReference type="PROSITE" id="PS00595">
    <property type="entry name" value="AA_TRANSFER_CLASS_5"/>
    <property type="match status" value="1"/>
</dbReference>
<gene>
    <name evidence="7" type="ORF">E4M00_00345</name>
</gene>
<evidence type="ECO:0000256" key="4">
    <source>
        <dbReference type="ARBA" id="ARBA00050776"/>
    </source>
</evidence>
<comment type="catalytic activity">
    <reaction evidence="4">
        <text>(sulfur carrier)-H + L-cysteine = (sulfur carrier)-SH + L-alanine</text>
        <dbReference type="Rhea" id="RHEA:43892"/>
        <dbReference type="Rhea" id="RHEA-COMP:14737"/>
        <dbReference type="Rhea" id="RHEA-COMP:14739"/>
        <dbReference type="ChEBI" id="CHEBI:29917"/>
        <dbReference type="ChEBI" id="CHEBI:35235"/>
        <dbReference type="ChEBI" id="CHEBI:57972"/>
        <dbReference type="ChEBI" id="CHEBI:64428"/>
        <dbReference type="EC" id="2.8.1.7"/>
    </reaction>
</comment>
<keyword evidence="8" id="KW-1185">Reference proteome</keyword>
<dbReference type="Gene3D" id="3.90.1150.10">
    <property type="entry name" value="Aspartate Aminotransferase, domain 1"/>
    <property type="match status" value="1"/>
</dbReference>
<dbReference type="Proteomes" id="UP000298127">
    <property type="component" value="Unassembled WGS sequence"/>
</dbReference>
<keyword evidence="3" id="KW-0663">Pyridoxal phosphate</keyword>
<feature type="domain" description="Aminotransferase class V" evidence="6">
    <location>
        <begin position="31"/>
        <end position="392"/>
    </location>
</feature>
<proteinExistence type="inferred from homology"/>
<dbReference type="PANTHER" id="PTHR43586">
    <property type="entry name" value="CYSTEINE DESULFURASE"/>
    <property type="match status" value="1"/>
</dbReference>
<evidence type="ECO:0000256" key="5">
    <source>
        <dbReference type="RuleBase" id="RU004504"/>
    </source>
</evidence>
<evidence type="ECO:0000256" key="3">
    <source>
        <dbReference type="ARBA" id="ARBA00022898"/>
    </source>
</evidence>
<keyword evidence="7" id="KW-0808">Transferase</keyword>
<comment type="caution">
    <text evidence="7">The sequence shown here is derived from an EMBL/GenBank/DDBJ whole genome shotgun (WGS) entry which is preliminary data.</text>
</comment>
<dbReference type="PANTHER" id="PTHR43586:SF8">
    <property type="entry name" value="CYSTEINE DESULFURASE 1, CHLOROPLASTIC"/>
    <property type="match status" value="1"/>
</dbReference>
<reference evidence="7 8" key="1">
    <citation type="journal article" date="2018" name="J. Microbiol.">
        <title>Leifsonia flava sp. nov., a novel actinobacterium isolated from the rhizosphere of Aquilegia viridiflora.</title>
        <authorList>
            <person name="Cai Y."/>
            <person name="Tao W.Z."/>
            <person name="Ma Y.J."/>
            <person name="Cheng J."/>
            <person name="Zhang M.Y."/>
            <person name="Zhang Y.X."/>
        </authorList>
    </citation>
    <scope>NUCLEOTIDE SEQUENCE [LARGE SCALE GENOMIC DNA]</scope>
    <source>
        <strain evidence="7 8">SYP-B2174</strain>
    </source>
</reference>
<keyword evidence="7" id="KW-0032">Aminotransferase</keyword>
<sequence>MTVTVADRSLLGVVGSSLRVPLVTGGESRYVNLDQAASAPALTAVAEHVAELLPLYASVHRGAGYASQVSTSVYESARGIVGGFVNARENDVVVFTRNTTEALGLLASAVPGETVLLDIEHHANLLPWQRGSGRIVLSADTVAETLERLDAELAARPAALVTVTGASNVTGETLPLRAIATIAHRRGARLAVDGAQLVPHRRVDLLRDGIDYLAFSGHKIYAPFGAGVLVGRKDWLDVAPPLLQGGGAVAEVTLHGATWHPAPARHEAGSPNVVGVAALARAVSEIGRLDADAWADHDRALRTRLITGLEALPGVHPHRIFSDSADAVGVVSFSIDGTDARLVAAYLSAEHGIGVRDGRFCAHPLLAKLGIDGPALRASFGVGSTEADVDALLGALTLFLTSGPAWRYEFVGGQWAPVDDPRPRPDWAPVLGGSAVRFGCAA</sequence>
<comment type="cofactor">
    <cofactor evidence="1 5">
        <name>pyridoxal 5'-phosphate</name>
        <dbReference type="ChEBI" id="CHEBI:597326"/>
    </cofactor>
</comment>
<evidence type="ECO:0000256" key="1">
    <source>
        <dbReference type="ARBA" id="ARBA00001933"/>
    </source>
</evidence>
<dbReference type="InterPro" id="IPR015424">
    <property type="entry name" value="PyrdxlP-dep_Trfase"/>
</dbReference>
<evidence type="ECO:0000256" key="2">
    <source>
        <dbReference type="ARBA" id="ARBA00010447"/>
    </source>
</evidence>
<dbReference type="GO" id="GO:0031071">
    <property type="term" value="F:cysteine desulfurase activity"/>
    <property type="evidence" value="ECO:0007669"/>
    <property type="project" value="UniProtKB-EC"/>
</dbReference>
<dbReference type="InterPro" id="IPR015421">
    <property type="entry name" value="PyrdxlP-dep_Trfase_major"/>
</dbReference>